<dbReference type="PANTHER" id="PTHR43877:SF1">
    <property type="entry name" value="ACETYLTRANSFERASE"/>
    <property type="match status" value="1"/>
</dbReference>
<dbReference type="Gene3D" id="3.40.630.30">
    <property type="match status" value="1"/>
</dbReference>
<evidence type="ECO:0000256" key="2">
    <source>
        <dbReference type="ARBA" id="ARBA00023315"/>
    </source>
</evidence>
<keyword evidence="1" id="KW-0808">Transferase</keyword>
<feature type="domain" description="N-acetyltransferase" evidence="3">
    <location>
        <begin position="10"/>
        <end position="165"/>
    </location>
</feature>
<keyword evidence="4" id="KW-0689">Ribosomal protein</keyword>
<organism evidence="4 5">
    <name type="scientific">Halanaerobium salsuginis</name>
    <dbReference type="NCBI Taxonomy" id="29563"/>
    <lineage>
        <taxon>Bacteria</taxon>
        <taxon>Bacillati</taxon>
        <taxon>Bacillota</taxon>
        <taxon>Clostridia</taxon>
        <taxon>Halanaerobiales</taxon>
        <taxon>Halanaerobiaceae</taxon>
        <taxon>Halanaerobium</taxon>
    </lineage>
</organism>
<dbReference type="SUPFAM" id="SSF55729">
    <property type="entry name" value="Acyl-CoA N-acyltransferases (Nat)"/>
    <property type="match status" value="1"/>
</dbReference>
<dbReference type="InterPro" id="IPR016181">
    <property type="entry name" value="Acyl_CoA_acyltransferase"/>
</dbReference>
<accession>A0A1I4G709</accession>
<dbReference type="CDD" id="cd04301">
    <property type="entry name" value="NAT_SF"/>
    <property type="match status" value="1"/>
</dbReference>
<evidence type="ECO:0000313" key="4">
    <source>
        <dbReference type="EMBL" id="SFL25373.1"/>
    </source>
</evidence>
<dbReference type="STRING" id="29563.SAMN02983006_00620"/>
<keyword evidence="5" id="KW-1185">Reference proteome</keyword>
<keyword evidence="2" id="KW-0012">Acyltransferase</keyword>
<protein>
    <submittedName>
        <fullName evidence="4">Ribosomal protein S18 acetylase RimI</fullName>
    </submittedName>
</protein>
<dbReference type="RefSeq" id="WP_245750799.1">
    <property type="nucleotide sequence ID" value="NZ_FOTI01000005.1"/>
</dbReference>
<dbReference type="EMBL" id="FOTI01000005">
    <property type="protein sequence ID" value="SFL25373.1"/>
    <property type="molecule type" value="Genomic_DNA"/>
</dbReference>
<sequence length="165" mass="18603">MAAVSSEKKYPCRSGSRADAAAIKNLMQQAFANYGKIDSQNKKIVNSALAEDLTDIINDLANNIVLVLLADEKIVASLRLEEISQQRFLLKRFAVHPDYQNQGLGTMLFTKAIARLKSENAHYLQLYSSLENKKLINFYRGLGFNCLEVDSKKGYKRGLWVKTIK</sequence>
<dbReference type="PANTHER" id="PTHR43877">
    <property type="entry name" value="AMINOALKYLPHOSPHONATE N-ACETYLTRANSFERASE-RELATED-RELATED"/>
    <property type="match status" value="1"/>
</dbReference>
<evidence type="ECO:0000256" key="1">
    <source>
        <dbReference type="ARBA" id="ARBA00022679"/>
    </source>
</evidence>
<dbReference type="PROSITE" id="PS51186">
    <property type="entry name" value="GNAT"/>
    <property type="match status" value="1"/>
</dbReference>
<reference evidence="4 5" key="1">
    <citation type="submission" date="2016-10" db="EMBL/GenBank/DDBJ databases">
        <authorList>
            <person name="de Groot N.N."/>
        </authorList>
    </citation>
    <scope>NUCLEOTIDE SEQUENCE [LARGE SCALE GENOMIC DNA]</scope>
    <source>
        <strain evidence="4 5">ATCC 51327</strain>
    </source>
</reference>
<dbReference type="InterPro" id="IPR000182">
    <property type="entry name" value="GNAT_dom"/>
</dbReference>
<dbReference type="Pfam" id="PF00583">
    <property type="entry name" value="Acetyltransf_1"/>
    <property type="match status" value="1"/>
</dbReference>
<dbReference type="AlphaFoldDB" id="A0A1I4G709"/>
<evidence type="ECO:0000313" key="5">
    <source>
        <dbReference type="Proteomes" id="UP000199006"/>
    </source>
</evidence>
<name>A0A1I4G709_9FIRM</name>
<dbReference type="GO" id="GO:0005840">
    <property type="term" value="C:ribosome"/>
    <property type="evidence" value="ECO:0007669"/>
    <property type="project" value="UniProtKB-KW"/>
</dbReference>
<proteinExistence type="predicted"/>
<keyword evidence="4" id="KW-0687">Ribonucleoprotein</keyword>
<dbReference type="GO" id="GO:0016747">
    <property type="term" value="F:acyltransferase activity, transferring groups other than amino-acyl groups"/>
    <property type="evidence" value="ECO:0007669"/>
    <property type="project" value="InterPro"/>
</dbReference>
<evidence type="ECO:0000259" key="3">
    <source>
        <dbReference type="PROSITE" id="PS51186"/>
    </source>
</evidence>
<gene>
    <name evidence="4" type="ORF">SAMN02983006_00620</name>
</gene>
<dbReference type="Proteomes" id="UP000199006">
    <property type="component" value="Unassembled WGS sequence"/>
</dbReference>
<dbReference type="InterPro" id="IPR050832">
    <property type="entry name" value="Bact_Acetyltransf"/>
</dbReference>